<dbReference type="EMBL" id="CACVBM020000341">
    <property type="protein sequence ID" value="CAA7017969.1"/>
    <property type="molecule type" value="Genomic_DNA"/>
</dbReference>
<dbReference type="PANTHER" id="PTHR37984:SF5">
    <property type="entry name" value="PROTEIN NYNRIN-LIKE"/>
    <property type="match status" value="1"/>
</dbReference>
<keyword evidence="3" id="KW-1185">Reference proteome</keyword>
<feature type="domain" description="Reverse transcriptase" evidence="1">
    <location>
        <begin position="1"/>
        <end position="115"/>
    </location>
</feature>
<evidence type="ECO:0000313" key="3">
    <source>
        <dbReference type="Proteomes" id="UP000467841"/>
    </source>
</evidence>
<gene>
    <name evidence="2" type="ORF">MERR_LOCUS5204</name>
</gene>
<dbReference type="OrthoDB" id="1712270at2759"/>
<dbReference type="AlphaFoldDB" id="A0A6D2HVJ2"/>
<organism evidence="2 3">
    <name type="scientific">Microthlaspi erraticum</name>
    <dbReference type="NCBI Taxonomy" id="1685480"/>
    <lineage>
        <taxon>Eukaryota</taxon>
        <taxon>Viridiplantae</taxon>
        <taxon>Streptophyta</taxon>
        <taxon>Embryophyta</taxon>
        <taxon>Tracheophyta</taxon>
        <taxon>Spermatophyta</taxon>
        <taxon>Magnoliopsida</taxon>
        <taxon>eudicotyledons</taxon>
        <taxon>Gunneridae</taxon>
        <taxon>Pentapetalae</taxon>
        <taxon>rosids</taxon>
        <taxon>malvids</taxon>
        <taxon>Brassicales</taxon>
        <taxon>Brassicaceae</taxon>
        <taxon>Coluteocarpeae</taxon>
        <taxon>Microthlaspi</taxon>
    </lineage>
</organism>
<protein>
    <recommendedName>
        <fullName evidence="1">Reverse transcriptase domain-containing protein</fullName>
    </recommendedName>
</protein>
<dbReference type="PANTHER" id="PTHR37984">
    <property type="entry name" value="PROTEIN CBG26694"/>
    <property type="match status" value="1"/>
</dbReference>
<dbReference type="InterPro" id="IPR000477">
    <property type="entry name" value="RT_dom"/>
</dbReference>
<name>A0A6D2HVJ2_9BRAS</name>
<dbReference type="InterPro" id="IPR050951">
    <property type="entry name" value="Retrovirus_Pol_polyprotein"/>
</dbReference>
<comment type="caution">
    <text evidence="2">The sequence shown here is derived from an EMBL/GenBank/DDBJ whole genome shotgun (WGS) entry which is preliminary data.</text>
</comment>
<dbReference type="FunFam" id="3.30.70.270:FF:000020">
    <property type="entry name" value="Transposon Tf2-6 polyprotein-like Protein"/>
    <property type="match status" value="1"/>
</dbReference>
<proteinExistence type="predicted"/>
<reference evidence="2" key="1">
    <citation type="submission" date="2020-01" db="EMBL/GenBank/DDBJ databases">
        <authorList>
            <person name="Mishra B."/>
        </authorList>
    </citation>
    <scope>NUCLEOTIDE SEQUENCE [LARGE SCALE GENOMIC DNA]</scope>
</reference>
<dbReference type="InterPro" id="IPR043502">
    <property type="entry name" value="DNA/RNA_pol_sf"/>
</dbReference>
<dbReference type="Proteomes" id="UP000467841">
    <property type="component" value="Unassembled WGS sequence"/>
</dbReference>
<dbReference type="Pfam" id="PF00078">
    <property type="entry name" value="RVT_1"/>
    <property type="match status" value="1"/>
</dbReference>
<dbReference type="SUPFAM" id="SSF56672">
    <property type="entry name" value="DNA/RNA polymerases"/>
    <property type="match status" value="1"/>
</dbReference>
<dbReference type="InterPro" id="IPR043128">
    <property type="entry name" value="Rev_trsase/Diguanyl_cyclase"/>
</dbReference>
<dbReference type="Gene3D" id="3.30.70.270">
    <property type="match status" value="2"/>
</dbReference>
<dbReference type="Gene3D" id="3.10.10.10">
    <property type="entry name" value="HIV Type 1 Reverse Transcriptase, subunit A, domain 1"/>
    <property type="match status" value="1"/>
</dbReference>
<dbReference type="CDD" id="cd01647">
    <property type="entry name" value="RT_LTR"/>
    <property type="match status" value="1"/>
</dbReference>
<dbReference type="PROSITE" id="PS50878">
    <property type="entry name" value="RT_POL"/>
    <property type="match status" value="1"/>
</dbReference>
<evidence type="ECO:0000313" key="2">
    <source>
        <dbReference type="EMBL" id="CAA7017969.1"/>
    </source>
</evidence>
<sequence length="157" mass="18297">MKEGDEWKTAFKTKHGLYEWLVMPFGLTNAPSTFMRLMNHILRNFIGHFVVVYFDDILIYSKNLEEHLDHLASVLSVLRKENYGVKVDEEKVAAIREWPSPKTVSEVRSFHGLAGFYRRFVRDFSTLAAPLTEVIKKEVGFKWEKAQEDAFQLSRIA</sequence>
<accession>A0A6D2HVJ2</accession>
<evidence type="ECO:0000259" key="1">
    <source>
        <dbReference type="PROSITE" id="PS50878"/>
    </source>
</evidence>